<keyword evidence="1" id="KW-0472">Membrane</keyword>
<comment type="caution">
    <text evidence="2">The sequence shown here is derived from an EMBL/GenBank/DDBJ whole genome shotgun (WGS) entry which is preliminary data.</text>
</comment>
<sequence>MPYSTERMGFMQLSKFIAMVVVVLGLMIAEKDMVAGRTITARSADSEARSNHGQSIERRASLPSGMQPLFYLNATSTIYGGYSSKELRLADNKNPFFGLNINIGSVDFYAKDLPSYLRDRLSPNNYGIYGFAANFNTQTHSSDYSFFKSVSNDRNSLSEKGVVSPSHQSRSLQPAQFINKRQDDQVQCRNQNGESFLFSKNACYMAAAKMTSQKTAMSSCGNCQVGDSFSTHPIEMKSKVKAYQFLYSMIYIVGCDRPPRTDLKLNMPASAIRAHTENILAGCFMSQRADSSNIVPSTFTNNTIPANAKPNYVLLLVKGSGESCDQ</sequence>
<reference evidence="2 3" key="1">
    <citation type="submission" date="2017-12" db="EMBL/GenBank/DDBJ databases">
        <title>Gene loss provides genomic basis for host adaptation in cereal stripe rust fungi.</title>
        <authorList>
            <person name="Xia C."/>
        </authorList>
    </citation>
    <scope>NUCLEOTIDE SEQUENCE [LARGE SCALE GENOMIC DNA]</scope>
    <source>
        <strain evidence="2 3">93TX-2</strain>
    </source>
</reference>
<name>A0A2S4WNJ6_9BASI</name>
<proteinExistence type="predicted"/>
<evidence type="ECO:0000313" key="3">
    <source>
        <dbReference type="Proteomes" id="UP000238274"/>
    </source>
</evidence>
<gene>
    <name evidence="2" type="ORF">PSHT_00202</name>
</gene>
<evidence type="ECO:0000313" key="2">
    <source>
        <dbReference type="EMBL" id="POW23341.1"/>
    </source>
</evidence>
<dbReference type="AlphaFoldDB" id="A0A2S4WNJ6"/>
<protein>
    <submittedName>
        <fullName evidence="2">Uncharacterized protein</fullName>
    </submittedName>
</protein>
<evidence type="ECO:0000256" key="1">
    <source>
        <dbReference type="SAM" id="Phobius"/>
    </source>
</evidence>
<dbReference type="Proteomes" id="UP000238274">
    <property type="component" value="Unassembled WGS sequence"/>
</dbReference>
<reference evidence="3" key="3">
    <citation type="journal article" date="2018" name="Mol. Plant Microbe Interact.">
        <title>Genome sequence resources for the wheat stripe rust pathogen (Puccinia striiformis f. sp. tritici) and the barley stripe rust pathogen (Puccinia striiformis f. sp. hordei).</title>
        <authorList>
            <person name="Xia C."/>
            <person name="Wang M."/>
            <person name="Yin C."/>
            <person name="Cornejo O.E."/>
            <person name="Hulbert S.H."/>
            <person name="Chen X."/>
        </authorList>
    </citation>
    <scope>NUCLEOTIDE SEQUENCE [LARGE SCALE GENOMIC DNA]</scope>
    <source>
        <strain evidence="3">93TX-2</strain>
    </source>
</reference>
<organism evidence="2 3">
    <name type="scientific">Puccinia striiformis</name>
    <dbReference type="NCBI Taxonomy" id="27350"/>
    <lineage>
        <taxon>Eukaryota</taxon>
        <taxon>Fungi</taxon>
        <taxon>Dikarya</taxon>
        <taxon>Basidiomycota</taxon>
        <taxon>Pucciniomycotina</taxon>
        <taxon>Pucciniomycetes</taxon>
        <taxon>Pucciniales</taxon>
        <taxon>Pucciniaceae</taxon>
        <taxon>Puccinia</taxon>
    </lineage>
</organism>
<dbReference type="OrthoDB" id="2498211at2759"/>
<keyword evidence="1" id="KW-1133">Transmembrane helix</keyword>
<accession>A0A2S4WNJ6</accession>
<dbReference type="VEuPathDB" id="FungiDB:PSHT_00202"/>
<feature type="transmembrane region" description="Helical" evidence="1">
    <location>
        <begin position="12"/>
        <end position="29"/>
    </location>
</feature>
<keyword evidence="3" id="KW-1185">Reference proteome</keyword>
<keyword evidence="1" id="KW-0812">Transmembrane</keyword>
<dbReference type="EMBL" id="PKSM01000002">
    <property type="protein sequence ID" value="POW23341.1"/>
    <property type="molecule type" value="Genomic_DNA"/>
</dbReference>
<dbReference type="VEuPathDB" id="FungiDB:PSTT_07542"/>
<reference evidence="3" key="2">
    <citation type="journal article" date="2018" name="BMC Genomics">
        <title>Genomic insights into host adaptation between the wheat stripe rust pathogen (Puccinia striiformis f. sp. tritici) and the barley stripe rust pathogen (Puccinia striiformis f. sp. hordei).</title>
        <authorList>
            <person name="Xia C."/>
            <person name="Wang M."/>
            <person name="Yin C."/>
            <person name="Cornejo O.E."/>
            <person name="Hulbert S.H."/>
            <person name="Chen X."/>
        </authorList>
    </citation>
    <scope>NUCLEOTIDE SEQUENCE [LARGE SCALE GENOMIC DNA]</scope>
    <source>
        <strain evidence="3">93TX-2</strain>
    </source>
</reference>